<dbReference type="SMART" id="SM00642">
    <property type="entry name" value="Aamy"/>
    <property type="match status" value="1"/>
</dbReference>
<dbReference type="InterPro" id="IPR006047">
    <property type="entry name" value="GH13_cat_dom"/>
</dbReference>
<feature type="domain" description="Glycosyl hydrolase family 13 catalytic" evidence="2">
    <location>
        <begin position="25"/>
        <end position="423"/>
    </location>
</feature>
<dbReference type="PANTHER" id="PTHR10357:SF179">
    <property type="entry name" value="NEUTRAL AND BASIC AMINO ACID TRANSPORT PROTEIN RBAT"/>
    <property type="match status" value="1"/>
</dbReference>
<keyword evidence="4" id="KW-1185">Reference proteome</keyword>
<proteinExistence type="inferred from homology"/>
<name>A0ABP6CIB4_9ACTN</name>
<dbReference type="Gene3D" id="3.90.400.10">
    <property type="entry name" value="Oligo-1,6-glucosidase, Domain 2"/>
    <property type="match status" value="1"/>
</dbReference>
<comment type="similarity">
    <text evidence="1">Belongs to the glycosyl hydrolase 13 family.</text>
</comment>
<dbReference type="Pfam" id="PF00128">
    <property type="entry name" value="Alpha-amylase"/>
    <property type="match status" value="1"/>
</dbReference>
<dbReference type="Gene3D" id="3.20.20.80">
    <property type="entry name" value="Glycosidases"/>
    <property type="match status" value="1"/>
</dbReference>
<dbReference type="CDD" id="cd11332">
    <property type="entry name" value="AmyAc_OligoGlu_TS"/>
    <property type="match status" value="1"/>
</dbReference>
<sequence>MEERTGAVRAAADHRPWWRSAVFYQVYIRSFADGDGDGLGDLRGLRNRLGYLRDLGVDALWINPWYVSPMIDGGYDIADYRDIDPSLGTLPEAEAFIGEAHAAGLRVIIDVVPNHCSSAHPWFTAALAAGPGSPERERFWFRPGRGPGGAEPPNDWRATFGGPAWTRTTEPDGTPGEWYLHLFDPSQPDWNWNHPDVRAEFESILRFWLDRGVDGFRIDVADLLVKNPDLPDLSGWPDPARPPDRDQPGVHEIYRSWRAILDSYPGERLFVGEVWVADPDRFTDYLRADELHTAFNFNFLRCGWGPAEMRSVIDSTLSTHSLVGAPPTWVLSNHDVIRHVTRYGRDDTRYGEQRLLGLPVDLELGTRRARAAILLLCALPGGVYVYQGDELGLWEVEDIPLALRQDPTLRGTSGADPGRDGSRVPLPWEGSVPPFGFSDSTASWLPQPAEWRSLTVAEQNADPRSHLSLYRSLLKLRRTLPELSESPVEWLTAPQDALVFARGTGFACAVNFSSEPMALPAHTTVLIASGPLAGGMLPADTAVWLRTSDTDP</sequence>
<dbReference type="InterPro" id="IPR045857">
    <property type="entry name" value="O16G_dom_2"/>
</dbReference>
<dbReference type="GO" id="GO:0016787">
    <property type="term" value="F:hydrolase activity"/>
    <property type="evidence" value="ECO:0007669"/>
    <property type="project" value="UniProtKB-KW"/>
</dbReference>
<evidence type="ECO:0000313" key="3">
    <source>
        <dbReference type="EMBL" id="GAA2616723.1"/>
    </source>
</evidence>
<dbReference type="SUPFAM" id="SSF51445">
    <property type="entry name" value="(Trans)glycosidases"/>
    <property type="match status" value="1"/>
</dbReference>
<reference evidence="4" key="1">
    <citation type="journal article" date="2019" name="Int. J. Syst. Evol. Microbiol.">
        <title>The Global Catalogue of Microorganisms (GCM) 10K type strain sequencing project: providing services to taxonomists for standard genome sequencing and annotation.</title>
        <authorList>
            <consortium name="The Broad Institute Genomics Platform"/>
            <consortium name="The Broad Institute Genome Sequencing Center for Infectious Disease"/>
            <person name="Wu L."/>
            <person name="Ma J."/>
        </authorList>
    </citation>
    <scope>NUCLEOTIDE SEQUENCE [LARGE SCALE GENOMIC DNA]</scope>
    <source>
        <strain evidence="4">JCM 6833</strain>
    </source>
</reference>
<dbReference type="InterPro" id="IPR017853">
    <property type="entry name" value="GH"/>
</dbReference>
<gene>
    <name evidence="3" type="ORF">GCM10010411_59830</name>
</gene>
<protein>
    <submittedName>
        <fullName evidence="3">Glycoside hydrolase family 13 protein</fullName>
    </submittedName>
</protein>
<evidence type="ECO:0000313" key="4">
    <source>
        <dbReference type="Proteomes" id="UP001501509"/>
    </source>
</evidence>
<comment type="caution">
    <text evidence="3">The sequence shown here is derived from an EMBL/GenBank/DDBJ whole genome shotgun (WGS) entry which is preliminary data.</text>
</comment>
<keyword evidence="3" id="KW-0378">Hydrolase</keyword>
<evidence type="ECO:0000256" key="1">
    <source>
        <dbReference type="ARBA" id="ARBA00008061"/>
    </source>
</evidence>
<dbReference type="PANTHER" id="PTHR10357">
    <property type="entry name" value="ALPHA-AMYLASE FAMILY MEMBER"/>
    <property type="match status" value="1"/>
</dbReference>
<dbReference type="Proteomes" id="UP001501509">
    <property type="component" value="Unassembled WGS sequence"/>
</dbReference>
<accession>A0ABP6CIB4</accession>
<organism evidence="3 4">
    <name type="scientific">Actinomadura fulvescens</name>
    <dbReference type="NCBI Taxonomy" id="46160"/>
    <lineage>
        <taxon>Bacteria</taxon>
        <taxon>Bacillati</taxon>
        <taxon>Actinomycetota</taxon>
        <taxon>Actinomycetes</taxon>
        <taxon>Streptosporangiales</taxon>
        <taxon>Thermomonosporaceae</taxon>
        <taxon>Actinomadura</taxon>
    </lineage>
</organism>
<dbReference type="EMBL" id="BAAATD010000008">
    <property type="protein sequence ID" value="GAA2616723.1"/>
    <property type="molecule type" value="Genomic_DNA"/>
</dbReference>
<evidence type="ECO:0000259" key="2">
    <source>
        <dbReference type="SMART" id="SM00642"/>
    </source>
</evidence>